<dbReference type="Proteomes" id="UP000230069">
    <property type="component" value="Unassembled WGS sequence"/>
</dbReference>
<dbReference type="AlphaFoldDB" id="A0A2G5CPD4"/>
<evidence type="ECO:0000313" key="2">
    <source>
        <dbReference type="Proteomes" id="UP000230069"/>
    </source>
</evidence>
<keyword evidence="2" id="KW-1185">Reference proteome</keyword>
<reference evidence="1 2" key="1">
    <citation type="submission" date="2017-09" db="EMBL/GenBank/DDBJ databases">
        <title>WGS assembly of Aquilegia coerulea Goldsmith.</title>
        <authorList>
            <person name="Hodges S."/>
            <person name="Kramer E."/>
            <person name="Nordborg M."/>
            <person name="Tomkins J."/>
            <person name="Borevitz J."/>
            <person name="Derieg N."/>
            <person name="Yan J."/>
            <person name="Mihaltcheva S."/>
            <person name="Hayes R.D."/>
            <person name="Rokhsar D."/>
        </authorList>
    </citation>
    <scope>NUCLEOTIDE SEQUENCE [LARGE SCALE GENOMIC DNA]</scope>
    <source>
        <strain evidence="2">cv. Goldsmith</strain>
    </source>
</reference>
<evidence type="ECO:0000313" key="1">
    <source>
        <dbReference type="EMBL" id="PIA33146.1"/>
    </source>
</evidence>
<gene>
    <name evidence="1" type="ORF">AQUCO_04200123v1</name>
</gene>
<protein>
    <submittedName>
        <fullName evidence="1">Uncharacterized protein</fullName>
    </submittedName>
</protein>
<organism evidence="1 2">
    <name type="scientific">Aquilegia coerulea</name>
    <name type="common">Rocky mountain columbine</name>
    <dbReference type="NCBI Taxonomy" id="218851"/>
    <lineage>
        <taxon>Eukaryota</taxon>
        <taxon>Viridiplantae</taxon>
        <taxon>Streptophyta</taxon>
        <taxon>Embryophyta</taxon>
        <taxon>Tracheophyta</taxon>
        <taxon>Spermatophyta</taxon>
        <taxon>Magnoliopsida</taxon>
        <taxon>Ranunculales</taxon>
        <taxon>Ranunculaceae</taxon>
        <taxon>Thalictroideae</taxon>
        <taxon>Aquilegia</taxon>
    </lineage>
</organism>
<dbReference type="InParanoid" id="A0A2G5CPD4"/>
<accession>A0A2G5CPD4</accession>
<proteinExistence type="predicted"/>
<sequence length="78" mass="8983">MKTDSNAATKALHQHPIAAAVYFQKALSGISWFEDNTHLGKLTSLLMLRQKEVLIRMHILRWRPLVIEIIDMGQPMTR</sequence>
<name>A0A2G5CPD4_AQUCA</name>
<dbReference type="EMBL" id="KZ305059">
    <property type="protein sequence ID" value="PIA33146.1"/>
    <property type="molecule type" value="Genomic_DNA"/>
</dbReference>